<evidence type="ECO:0000313" key="3">
    <source>
        <dbReference type="Proteomes" id="UP000198625"/>
    </source>
</evidence>
<name>A0A1H3P5L9_9FIRM</name>
<organism evidence="2 3">
    <name type="scientific">Proteiniborus ethanoligenes</name>
    <dbReference type="NCBI Taxonomy" id="415015"/>
    <lineage>
        <taxon>Bacteria</taxon>
        <taxon>Bacillati</taxon>
        <taxon>Bacillota</taxon>
        <taxon>Clostridia</taxon>
        <taxon>Eubacteriales</taxon>
        <taxon>Proteiniborus</taxon>
    </lineage>
</organism>
<dbReference type="RefSeq" id="WP_091728974.1">
    <property type="nucleotide sequence ID" value="NZ_FNQE01000013.1"/>
</dbReference>
<dbReference type="OrthoDB" id="9776116at2"/>
<dbReference type="PANTHER" id="PTHR33608:SF7">
    <property type="entry name" value="DUF58 DOMAIN-CONTAINING PROTEIN"/>
    <property type="match status" value="1"/>
</dbReference>
<dbReference type="EMBL" id="FNQE01000013">
    <property type="protein sequence ID" value="SDY96361.1"/>
    <property type="molecule type" value="Genomic_DNA"/>
</dbReference>
<protein>
    <recommendedName>
        <fullName evidence="1">DUF58 domain-containing protein</fullName>
    </recommendedName>
</protein>
<dbReference type="Pfam" id="PF01882">
    <property type="entry name" value="DUF58"/>
    <property type="match status" value="1"/>
</dbReference>
<gene>
    <name evidence="2" type="ORF">SAMN05660462_01359</name>
</gene>
<dbReference type="STRING" id="415015.SAMN05660462_01359"/>
<feature type="domain" description="DUF58" evidence="1">
    <location>
        <begin position="46"/>
        <end position="246"/>
    </location>
</feature>
<dbReference type="Proteomes" id="UP000198625">
    <property type="component" value="Unassembled WGS sequence"/>
</dbReference>
<evidence type="ECO:0000259" key="1">
    <source>
        <dbReference type="Pfam" id="PF01882"/>
    </source>
</evidence>
<evidence type="ECO:0000313" key="2">
    <source>
        <dbReference type="EMBL" id="SDY96361.1"/>
    </source>
</evidence>
<accession>A0A1H3P5L9</accession>
<dbReference type="InterPro" id="IPR002881">
    <property type="entry name" value="DUF58"/>
</dbReference>
<dbReference type="AlphaFoldDB" id="A0A1H3P5L9"/>
<proteinExistence type="predicted"/>
<sequence length="289" mass="32657">MEQRLIDSGLLKKLESLKLNSSIILNKGYGGGRKSKSKGSSVEFSDFREYAPGDDFRKIDWNAYGRFHKLFIKLFMEEREANINIFIDNSKSMDFGNPKKSTIGKQLALAIGYLSLVNMDRVNIYTSKEGKLEGLEGLSGKNNAYRLAGYLDSIDFHESEDVFSLTKTRGYKRGISIIISDLFSDGFEEIVKYLAFMNQSIAVLNVLSAEEINPLYSGDIRLIDSETEEGKDISITQSVISSYEKTLQKFINRNKEICRKFSCQYSLISNQLSIEAIIFDNLTSAGILR</sequence>
<reference evidence="2 3" key="1">
    <citation type="submission" date="2016-10" db="EMBL/GenBank/DDBJ databases">
        <authorList>
            <person name="de Groot N.N."/>
        </authorList>
    </citation>
    <scope>NUCLEOTIDE SEQUENCE [LARGE SCALE GENOMIC DNA]</scope>
    <source>
        <strain evidence="2 3">DSM 21650</strain>
    </source>
</reference>
<keyword evidence="3" id="KW-1185">Reference proteome</keyword>
<dbReference type="PANTHER" id="PTHR33608">
    <property type="entry name" value="BLL2464 PROTEIN"/>
    <property type="match status" value="1"/>
</dbReference>